<evidence type="ECO:0000313" key="2">
    <source>
        <dbReference type="Proteomes" id="UP000549617"/>
    </source>
</evidence>
<reference evidence="1 2" key="1">
    <citation type="submission" date="2020-08" db="EMBL/GenBank/DDBJ databases">
        <title>Genomic Encyclopedia of Type Strains, Phase IV (KMG-IV): sequencing the most valuable type-strain genomes for metagenomic binning, comparative biology and taxonomic classification.</title>
        <authorList>
            <person name="Goeker M."/>
        </authorList>
    </citation>
    <scope>NUCLEOTIDE SEQUENCE [LARGE SCALE GENOMIC DNA]</scope>
    <source>
        <strain evidence="1 2">DSM 25079</strain>
    </source>
</reference>
<evidence type="ECO:0000313" key="1">
    <source>
        <dbReference type="EMBL" id="MBB5685683.1"/>
    </source>
</evidence>
<keyword evidence="2" id="KW-1185">Reference proteome</keyword>
<accession>A0A7W9EDV9</accession>
<keyword evidence="1" id="KW-0413">Isomerase</keyword>
<comment type="caution">
    <text evidence="1">The sequence shown here is derived from an EMBL/GenBank/DDBJ whole genome shotgun (WGS) entry which is preliminary data.</text>
</comment>
<gene>
    <name evidence="1" type="ORF">FHS49_001691</name>
</gene>
<dbReference type="AlphaFoldDB" id="A0A7W9EDV9"/>
<dbReference type="InterPro" id="IPR032710">
    <property type="entry name" value="NTF2-like_dom_sf"/>
</dbReference>
<dbReference type="EMBL" id="JACIJC010000002">
    <property type="protein sequence ID" value="MBB5685683.1"/>
    <property type="molecule type" value="Genomic_DNA"/>
</dbReference>
<dbReference type="Gene3D" id="3.10.450.50">
    <property type="match status" value="1"/>
</dbReference>
<organism evidence="1 2">
    <name type="scientific">Sphingobium boeckii</name>
    <dbReference type="NCBI Taxonomy" id="1082345"/>
    <lineage>
        <taxon>Bacteria</taxon>
        <taxon>Pseudomonadati</taxon>
        <taxon>Pseudomonadota</taxon>
        <taxon>Alphaproteobacteria</taxon>
        <taxon>Sphingomonadales</taxon>
        <taxon>Sphingomonadaceae</taxon>
        <taxon>Sphingobium</taxon>
    </lineage>
</organism>
<sequence length="137" mass="15644">MPRLGFSCDQSILWRHSMRDAKAQEISDGILQMYRSRDAGFLAKMAADDFVFWDNVSVVEKTVDTIMTEFNQHVGQFESLDATPVRFEPLSDGFLLQYVVQGFVERDESAKDQHVCLIVRLKEGRIARIDEYCDSGG</sequence>
<dbReference type="SUPFAM" id="SSF54427">
    <property type="entry name" value="NTF2-like"/>
    <property type="match status" value="1"/>
</dbReference>
<protein>
    <submittedName>
        <fullName evidence="1">Ketosteroid isomerase-like protein</fullName>
    </submittedName>
</protein>
<dbReference type="GO" id="GO:0016853">
    <property type="term" value="F:isomerase activity"/>
    <property type="evidence" value="ECO:0007669"/>
    <property type="project" value="UniProtKB-KW"/>
</dbReference>
<dbReference type="Proteomes" id="UP000549617">
    <property type="component" value="Unassembled WGS sequence"/>
</dbReference>
<name>A0A7W9EDV9_9SPHN</name>
<proteinExistence type="predicted"/>
<dbReference type="RefSeq" id="WP_184017201.1">
    <property type="nucleotide sequence ID" value="NZ_JACIJC010000002.1"/>
</dbReference>